<gene>
    <name evidence="1" type="ORF">Patl1_26284</name>
</gene>
<evidence type="ECO:0000313" key="2">
    <source>
        <dbReference type="Proteomes" id="UP001164250"/>
    </source>
</evidence>
<sequence>MHGESYQDFMLSKLVPVPGNIGESNLGMNPDLVNEIATDVDVIINSAANTTFDERFDVAVNINTKGPSQILNFAKQCKKLCCFIHVSTAYVTMGNLGETLTSKTTPLSHPPVDVDAEVKLALHSSLAFHRGAEVTQKMKEMGLERTEEEIPVAIVRPSIVESTFREPFPGWIQGNRMIDPVAIAYGKGHLPAFLNPKTVIDIIPVDMVVNAIISAVAKHGIARKPGLNVYHVSSSGVNPVTFADIFDFLYEHFKSYPLKDVKGNTVDIKRVKIFSSVEDVLPCISKAVMERYGVASGPDGLPRKFCERIIDQSTKMVKTYEPYYTSRWFDSTETYKLWEAMSEDEKLNFGFDVKSLDWRNYFINIHVPGLRKYVIKNGR</sequence>
<protein>
    <submittedName>
        <fullName evidence="1">Uncharacterized protein</fullName>
    </submittedName>
</protein>
<proteinExistence type="predicted"/>
<name>A0ACC1B1N3_9ROSI</name>
<comment type="caution">
    <text evidence="1">The sequence shown here is derived from an EMBL/GenBank/DDBJ whole genome shotgun (WGS) entry which is preliminary data.</text>
</comment>
<dbReference type="EMBL" id="CM047903">
    <property type="protein sequence ID" value="KAJ0092797.1"/>
    <property type="molecule type" value="Genomic_DNA"/>
</dbReference>
<evidence type="ECO:0000313" key="1">
    <source>
        <dbReference type="EMBL" id="KAJ0092797.1"/>
    </source>
</evidence>
<dbReference type="Proteomes" id="UP001164250">
    <property type="component" value="Chromosome 7"/>
</dbReference>
<accession>A0ACC1B1N3</accession>
<keyword evidence="2" id="KW-1185">Reference proteome</keyword>
<organism evidence="1 2">
    <name type="scientific">Pistacia atlantica</name>
    <dbReference type="NCBI Taxonomy" id="434234"/>
    <lineage>
        <taxon>Eukaryota</taxon>
        <taxon>Viridiplantae</taxon>
        <taxon>Streptophyta</taxon>
        <taxon>Embryophyta</taxon>
        <taxon>Tracheophyta</taxon>
        <taxon>Spermatophyta</taxon>
        <taxon>Magnoliopsida</taxon>
        <taxon>eudicotyledons</taxon>
        <taxon>Gunneridae</taxon>
        <taxon>Pentapetalae</taxon>
        <taxon>rosids</taxon>
        <taxon>malvids</taxon>
        <taxon>Sapindales</taxon>
        <taxon>Anacardiaceae</taxon>
        <taxon>Pistacia</taxon>
    </lineage>
</organism>
<reference evidence="2" key="1">
    <citation type="journal article" date="2023" name="G3 (Bethesda)">
        <title>Genome assembly and association tests identify interacting loci associated with vigor, precocity, and sex in interspecific pistachio rootstocks.</title>
        <authorList>
            <person name="Palmer W."/>
            <person name="Jacygrad E."/>
            <person name="Sagayaradj S."/>
            <person name="Cavanaugh K."/>
            <person name="Han R."/>
            <person name="Bertier L."/>
            <person name="Beede B."/>
            <person name="Kafkas S."/>
            <person name="Golino D."/>
            <person name="Preece J."/>
            <person name="Michelmore R."/>
        </authorList>
    </citation>
    <scope>NUCLEOTIDE SEQUENCE [LARGE SCALE GENOMIC DNA]</scope>
</reference>